<evidence type="ECO:0000256" key="1">
    <source>
        <dbReference type="ARBA" id="ARBA00004141"/>
    </source>
</evidence>
<keyword evidence="14" id="KW-1185">Reference proteome</keyword>
<evidence type="ECO:0000256" key="8">
    <source>
        <dbReference type="ARBA" id="ARBA00022692"/>
    </source>
</evidence>
<comment type="similarity">
    <text evidence="3">Belongs to the CFA/CMAS family.</text>
</comment>
<dbReference type="PANTHER" id="PTHR45197">
    <property type="entry name" value="SYNTHASE, PUTATIVE (AFU_ORTHOLOGUE AFUA_7G04190)-RELATED"/>
    <property type="match status" value="1"/>
</dbReference>
<dbReference type="PANTHER" id="PTHR45197:SF1">
    <property type="entry name" value="SPHINGOLIPID C9-METHYLTRANSFERASE A-RELATED"/>
    <property type="match status" value="1"/>
</dbReference>
<keyword evidence="9" id="KW-1133">Transmembrane helix</keyword>
<gene>
    <name evidence="13" type="primary">g5614</name>
    <name evidence="13" type="ORF">EsDP_00005614</name>
</gene>
<dbReference type="Proteomes" id="UP001562357">
    <property type="component" value="Unassembled WGS sequence"/>
</dbReference>
<accession>A0ABQ0CV83</accession>
<evidence type="ECO:0000256" key="5">
    <source>
        <dbReference type="ARBA" id="ARBA00022603"/>
    </source>
</evidence>
<evidence type="ECO:0000313" key="14">
    <source>
        <dbReference type="Proteomes" id="UP001562357"/>
    </source>
</evidence>
<comment type="caution">
    <text evidence="13">The sequence shown here is derived from an EMBL/GenBank/DDBJ whole genome shotgun (WGS) entry which is preliminary data.</text>
</comment>
<evidence type="ECO:0000256" key="2">
    <source>
        <dbReference type="ARBA" id="ARBA00005189"/>
    </source>
</evidence>
<keyword evidence="4" id="KW-0444">Lipid biosynthesis</keyword>
<evidence type="ECO:0000256" key="6">
    <source>
        <dbReference type="ARBA" id="ARBA00022679"/>
    </source>
</evidence>
<reference evidence="14" key="1">
    <citation type="submission" date="2024-06" db="EMBL/GenBank/DDBJ databases">
        <title>Draft Genome Sequences of Epichloe bromicola Strains Isolated from Elymus ciliaris.</title>
        <authorList>
            <consortium name="Epichloe bromicola genome sequencing consortium"/>
            <person name="Miura A."/>
            <person name="Imano S."/>
            <person name="Ashida A."/>
            <person name="Sato I."/>
            <person name="Chiba S."/>
            <person name="Tanaka A."/>
            <person name="Camagna M."/>
            <person name="Takemoto D."/>
        </authorList>
    </citation>
    <scope>NUCLEOTIDE SEQUENCE [LARGE SCALE GENOMIC DNA]</scope>
    <source>
        <strain evidence="14">DP</strain>
    </source>
</reference>
<evidence type="ECO:0000256" key="10">
    <source>
        <dbReference type="ARBA" id="ARBA00023098"/>
    </source>
</evidence>
<keyword evidence="7" id="KW-0949">S-adenosyl-L-methionine</keyword>
<comment type="pathway">
    <text evidence="2">Lipid metabolism.</text>
</comment>
<evidence type="ECO:0000256" key="12">
    <source>
        <dbReference type="SAM" id="MobiDB-lite"/>
    </source>
</evidence>
<evidence type="ECO:0000256" key="11">
    <source>
        <dbReference type="ARBA" id="ARBA00023136"/>
    </source>
</evidence>
<evidence type="ECO:0000256" key="4">
    <source>
        <dbReference type="ARBA" id="ARBA00022516"/>
    </source>
</evidence>
<sequence length="105" mass="11833">MQQIRPNYDSGNDHYAWFLQNRILCRDYRDAPKQKYDKIDRCGTESGSSSWPGPSSPPVRAPRQGSATCFQIVVVKNLNKVHRINGVKSQYGLSAGRNALPETTH</sequence>
<name>A0ABQ0CV83_9HYPO</name>
<proteinExistence type="inferred from homology"/>
<feature type="region of interest" description="Disordered" evidence="12">
    <location>
        <begin position="39"/>
        <end position="63"/>
    </location>
</feature>
<dbReference type="InterPro" id="IPR052290">
    <property type="entry name" value="Sphingo_C9-MT"/>
</dbReference>
<evidence type="ECO:0000256" key="3">
    <source>
        <dbReference type="ARBA" id="ARBA00010815"/>
    </source>
</evidence>
<keyword evidence="6" id="KW-0808">Transferase</keyword>
<comment type="subcellular location">
    <subcellularLocation>
        <location evidence="1">Membrane</location>
        <topology evidence="1">Multi-pass membrane protein</topology>
    </subcellularLocation>
</comment>
<organism evidence="13 14">
    <name type="scientific">Epichloe bromicola</name>
    <dbReference type="NCBI Taxonomy" id="79588"/>
    <lineage>
        <taxon>Eukaryota</taxon>
        <taxon>Fungi</taxon>
        <taxon>Dikarya</taxon>
        <taxon>Ascomycota</taxon>
        <taxon>Pezizomycotina</taxon>
        <taxon>Sordariomycetes</taxon>
        <taxon>Hypocreomycetidae</taxon>
        <taxon>Hypocreales</taxon>
        <taxon>Clavicipitaceae</taxon>
        <taxon>Epichloe</taxon>
    </lineage>
</organism>
<keyword evidence="10" id="KW-0443">Lipid metabolism</keyword>
<keyword evidence="8" id="KW-0812">Transmembrane</keyword>
<evidence type="ECO:0000256" key="7">
    <source>
        <dbReference type="ARBA" id="ARBA00022691"/>
    </source>
</evidence>
<keyword evidence="5" id="KW-0489">Methyltransferase</keyword>
<evidence type="ECO:0000313" key="13">
    <source>
        <dbReference type="EMBL" id="GAB0137343.1"/>
    </source>
</evidence>
<evidence type="ECO:0000256" key="9">
    <source>
        <dbReference type="ARBA" id="ARBA00022989"/>
    </source>
</evidence>
<dbReference type="EMBL" id="BAAFGZ010000270">
    <property type="protein sequence ID" value="GAB0137343.1"/>
    <property type="molecule type" value="Genomic_DNA"/>
</dbReference>
<keyword evidence="11" id="KW-0472">Membrane</keyword>
<protein>
    <submittedName>
        <fullName evidence="13">Sphingolipid C9-methyltransferase 2</fullName>
    </submittedName>
</protein>